<feature type="non-terminal residue" evidence="2">
    <location>
        <position position="1"/>
    </location>
</feature>
<dbReference type="PANTHER" id="PTHR43641">
    <property type="entry name" value="FORMATE ACETYLTRANSFERASE 3-RELATED"/>
    <property type="match status" value="1"/>
</dbReference>
<dbReference type="EMBL" id="LAZR01053623">
    <property type="protein sequence ID" value="KKK80347.1"/>
    <property type="molecule type" value="Genomic_DNA"/>
</dbReference>
<proteinExistence type="predicted"/>
<dbReference type="AlphaFoldDB" id="A0A0F8YG41"/>
<evidence type="ECO:0000313" key="2">
    <source>
        <dbReference type="EMBL" id="KKK80347.1"/>
    </source>
</evidence>
<dbReference type="SUPFAM" id="SSF51998">
    <property type="entry name" value="PFL-like glycyl radical enzymes"/>
    <property type="match status" value="1"/>
</dbReference>
<feature type="domain" description="PFL" evidence="1">
    <location>
        <begin position="1"/>
        <end position="403"/>
    </location>
</feature>
<accession>A0A0F8YG41</accession>
<gene>
    <name evidence="2" type="ORF">LCGC14_2824400</name>
</gene>
<name>A0A0F8YG41_9ZZZZ</name>
<evidence type="ECO:0000259" key="1">
    <source>
        <dbReference type="PROSITE" id="PS51554"/>
    </source>
</evidence>
<dbReference type="Gene3D" id="3.20.70.20">
    <property type="match status" value="2"/>
</dbReference>
<dbReference type="GO" id="GO:0003824">
    <property type="term" value="F:catalytic activity"/>
    <property type="evidence" value="ECO:0007669"/>
    <property type="project" value="InterPro"/>
</dbReference>
<feature type="non-terminal residue" evidence="2">
    <location>
        <position position="403"/>
    </location>
</feature>
<organism evidence="2">
    <name type="scientific">marine sediment metagenome</name>
    <dbReference type="NCBI Taxonomy" id="412755"/>
    <lineage>
        <taxon>unclassified sequences</taxon>
        <taxon>metagenomes</taxon>
        <taxon>ecological metagenomes</taxon>
    </lineage>
</organism>
<reference evidence="2" key="1">
    <citation type="journal article" date="2015" name="Nature">
        <title>Complex archaea that bridge the gap between prokaryotes and eukaryotes.</title>
        <authorList>
            <person name="Spang A."/>
            <person name="Saw J.H."/>
            <person name="Jorgensen S.L."/>
            <person name="Zaremba-Niedzwiedzka K."/>
            <person name="Martijn J."/>
            <person name="Lind A.E."/>
            <person name="van Eijk R."/>
            <person name="Schleper C."/>
            <person name="Guy L."/>
            <person name="Ettema T.J."/>
        </authorList>
    </citation>
    <scope>NUCLEOTIDE SEQUENCE</scope>
</reference>
<dbReference type="InterPro" id="IPR004184">
    <property type="entry name" value="PFL_dom"/>
</dbReference>
<dbReference type="GO" id="GO:0005829">
    <property type="term" value="C:cytosol"/>
    <property type="evidence" value="ECO:0007669"/>
    <property type="project" value="TreeGrafter"/>
</dbReference>
<comment type="caution">
    <text evidence="2">The sequence shown here is derived from an EMBL/GenBank/DDBJ whole genome shotgun (WGS) entry which is preliminary data.</text>
</comment>
<dbReference type="InterPro" id="IPR051215">
    <property type="entry name" value="GRE"/>
</dbReference>
<dbReference type="Pfam" id="PF02901">
    <property type="entry name" value="PFL-like"/>
    <property type="match status" value="1"/>
</dbReference>
<sequence>LKQASLQAHREVSIIRAKAFTEIYKKFPDKPLIIKRALAFSEYFEKVPISIYENELIVGSITEKRRGAFLVPETNIDGMADKSQFDQVKKKLFTKAIDSTSNVVSLINPSLSGKLATADMLLEAKLDSFENRSTLNFSISQDEKKELNNIILPYWKERNAYTQYRKYLSFKEKFLMEPTVAYAAEHQLVGGVFLFHPNLEKVAQTGLGEIIRDAKSKHDLIKGNSKKDYEKRDFYEAIIITCQALISFANRYADLAESMASDEKSPGRKKELIEITKICRNVPEKKANNFKEGLQSLWFVFIAVANDDGGHEVPFGRWDQALYPLYKTDVESGKLTREEALELLEAYLIKGDEVEFLLMNKAQFFEDGNSARITLTIGGVDESGNDATNEISYLFLEAFSNIR</sequence>
<dbReference type="PANTHER" id="PTHR43641:SF2">
    <property type="entry name" value="DEHYDRATASE YBIW-RELATED"/>
    <property type="match status" value="1"/>
</dbReference>
<dbReference type="PROSITE" id="PS51554">
    <property type="entry name" value="PFL"/>
    <property type="match status" value="1"/>
</dbReference>
<protein>
    <recommendedName>
        <fullName evidence="1">PFL domain-containing protein</fullName>
    </recommendedName>
</protein>